<reference evidence="2 3" key="2">
    <citation type="submission" date="2018-06" db="EMBL/GenBank/DDBJ databases">
        <title>Metagenomic assembly of (sub)arctic Cyanobacteria and their associated microbiome from non-axenic cultures.</title>
        <authorList>
            <person name="Baurain D."/>
        </authorList>
    </citation>
    <scope>NUCLEOTIDE SEQUENCE [LARGE SCALE GENOMIC DNA]</scope>
    <source>
        <strain evidence="2">ULC129bin1</strain>
    </source>
</reference>
<name>A0A2W4URB0_9CYAN</name>
<comment type="caution">
    <text evidence="2">The sequence shown here is derived from an EMBL/GenBank/DDBJ whole genome shotgun (WGS) entry which is preliminary data.</text>
</comment>
<evidence type="ECO:0000313" key="3">
    <source>
        <dbReference type="Proteomes" id="UP000249354"/>
    </source>
</evidence>
<protein>
    <submittedName>
        <fullName evidence="2">Uncharacterized protein</fullName>
    </submittedName>
</protein>
<accession>A0A2W4URB0</accession>
<evidence type="ECO:0000313" key="2">
    <source>
        <dbReference type="EMBL" id="PZO22644.1"/>
    </source>
</evidence>
<gene>
    <name evidence="2" type="ORF">DCF25_02450</name>
</gene>
<dbReference type="EMBL" id="QBMC01000008">
    <property type="protein sequence ID" value="PZO22644.1"/>
    <property type="molecule type" value="Genomic_DNA"/>
</dbReference>
<dbReference type="Proteomes" id="UP000249354">
    <property type="component" value="Unassembled WGS sequence"/>
</dbReference>
<reference evidence="3" key="1">
    <citation type="submission" date="2018-04" db="EMBL/GenBank/DDBJ databases">
        <authorList>
            <person name="Cornet L."/>
        </authorList>
    </citation>
    <scope>NUCLEOTIDE SEQUENCE [LARGE SCALE GENOMIC DNA]</scope>
</reference>
<organism evidence="2 3">
    <name type="scientific">Leptolyngbya foveolarum</name>
    <dbReference type="NCBI Taxonomy" id="47253"/>
    <lineage>
        <taxon>Bacteria</taxon>
        <taxon>Bacillati</taxon>
        <taxon>Cyanobacteriota</taxon>
        <taxon>Cyanophyceae</taxon>
        <taxon>Leptolyngbyales</taxon>
        <taxon>Leptolyngbyaceae</taxon>
        <taxon>Leptolyngbya group</taxon>
        <taxon>Leptolyngbya</taxon>
    </lineage>
</organism>
<feature type="compositionally biased region" description="Basic and acidic residues" evidence="1">
    <location>
        <begin position="100"/>
        <end position="116"/>
    </location>
</feature>
<proteinExistence type="predicted"/>
<sequence>MGKIYKVDFGEEEQKTKTIQELFESIQFYRSEGKTIRSIHAALERSGLWKKSLSSFLKDYYQHCNSEKGARTKGSKSTVSLQSAPTDSKQNSTANSLQEKNIESKPQIDIRTGIKPDMTLEEKRAISAQIFKRKREQQ</sequence>
<feature type="region of interest" description="Disordered" evidence="1">
    <location>
        <begin position="67"/>
        <end position="116"/>
    </location>
</feature>
<evidence type="ECO:0000256" key="1">
    <source>
        <dbReference type="SAM" id="MobiDB-lite"/>
    </source>
</evidence>
<feature type="compositionally biased region" description="Polar residues" evidence="1">
    <location>
        <begin position="75"/>
        <end position="99"/>
    </location>
</feature>
<dbReference type="AlphaFoldDB" id="A0A2W4URB0"/>